<evidence type="ECO:0000259" key="10">
    <source>
        <dbReference type="PROSITE" id="PS50112"/>
    </source>
</evidence>
<dbReference type="InterPro" id="IPR005467">
    <property type="entry name" value="His_kinase_dom"/>
</dbReference>
<evidence type="ECO:0000313" key="12">
    <source>
        <dbReference type="EMBL" id="MFC0216492.1"/>
    </source>
</evidence>
<dbReference type="Pfam" id="PF08447">
    <property type="entry name" value="PAS_3"/>
    <property type="match status" value="2"/>
</dbReference>
<gene>
    <name evidence="12" type="ORF">ACFFK0_29265</name>
</gene>
<dbReference type="PROSITE" id="PS50112">
    <property type="entry name" value="PAS"/>
    <property type="match status" value="1"/>
</dbReference>
<dbReference type="InterPro" id="IPR003661">
    <property type="entry name" value="HisK_dim/P_dom"/>
</dbReference>
<keyword evidence="4" id="KW-0808">Transferase</keyword>
<evidence type="ECO:0000259" key="9">
    <source>
        <dbReference type="PROSITE" id="PS50109"/>
    </source>
</evidence>
<keyword evidence="3" id="KW-0597">Phosphoprotein</keyword>
<protein>
    <recommendedName>
        <fullName evidence="2">histidine kinase</fullName>
        <ecNumber evidence="2">2.7.13.3</ecNumber>
    </recommendedName>
</protein>
<dbReference type="SUPFAM" id="SSF55874">
    <property type="entry name" value="ATPase domain of HSP90 chaperone/DNA topoisomerase II/histidine kinase"/>
    <property type="match status" value="1"/>
</dbReference>
<dbReference type="CDD" id="cd00130">
    <property type="entry name" value="PAS"/>
    <property type="match status" value="2"/>
</dbReference>
<dbReference type="PRINTS" id="PR00344">
    <property type="entry name" value="BCTRLSENSOR"/>
</dbReference>
<dbReference type="Pfam" id="PF02518">
    <property type="entry name" value="HATPase_c"/>
    <property type="match status" value="1"/>
</dbReference>
<evidence type="ECO:0000256" key="2">
    <source>
        <dbReference type="ARBA" id="ARBA00012438"/>
    </source>
</evidence>
<keyword evidence="8" id="KW-0902">Two-component regulatory system</keyword>
<proteinExistence type="predicted"/>
<dbReference type="PANTHER" id="PTHR43065:SF46">
    <property type="entry name" value="C4-DICARBOXYLATE TRANSPORT SENSOR PROTEIN DCTB"/>
    <property type="match status" value="1"/>
</dbReference>
<dbReference type="PROSITE" id="PS50113">
    <property type="entry name" value="PAC"/>
    <property type="match status" value="2"/>
</dbReference>
<evidence type="ECO:0000256" key="7">
    <source>
        <dbReference type="ARBA" id="ARBA00022840"/>
    </source>
</evidence>
<dbReference type="InterPro" id="IPR003594">
    <property type="entry name" value="HATPase_dom"/>
</dbReference>
<dbReference type="SMART" id="SM00388">
    <property type="entry name" value="HisKA"/>
    <property type="match status" value="1"/>
</dbReference>
<evidence type="ECO:0000313" key="13">
    <source>
        <dbReference type="Proteomes" id="UP001589776"/>
    </source>
</evidence>
<dbReference type="SMART" id="SM00387">
    <property type="entry name" value="HATPase_c"/>
    <property type="match status" value="1"/>
</dbReference>
<feature type="domain" description="PAC" evidence="11">
    <location>
        <begin position="83"/>
        <end position="135"/>
    </location>
</feature>
<organism evidence="12 13">
    <name type="scientific">Paenibacillus chartarius</name>
    <dbReference type="NCBI Taxonomy" id="747481"/>
    <lineage>
        <taxon>Bacteria</taxon>
        <taxon>Bacillati</taxon>
        <taxon>Bacillota</taxon>
        <taxon>Bacilli</taxon>
        <taxon>Bacillales</taxon>
        <taxon>Paenibacillaceae</taxon>
        <taxon>Paenibacillus</taxon>
    </lineage>
</organism>
<keyword evidence="7" id="KW-0067">ATP-binding</keyword>
<name>A0ABV6DV93_9BACL</name>
<accession>A0ABV6DV93</accession>
<dbReference type="SMART" id="SM00086">
    <property type="entry name" value="PAC"/>
    <property type="match status" value="2"/>
</dbReference>
<dbReference type="SUPFAM" id="SSF47384">
    <property type="entry name" value="Homodimeric domain of signal transducing histidine kinase"/>
    <property type="match status" value="1"/>
</dbReference>
<dbReference type="InterPro" id="IPR001610">
    <property type="entry name" value="PAC"/>
</dbReference>
<dbReference type="Proteomes" id="UP001589776">
    <property type="component" value="Unassembled WGS sequence"/>
</dbReference>
<dbReference type="InterPro" id="IPR036097">
    <property type="entry name" value="HisK_dim/P_sf"/>
</dbReference>
<dbReference type="CDD" id="cd00082">
    <property type="entry name" value="HisKA"/>
    <property type="match status" value="1"/>
</dbReference>
<dbReference type="Gene3D" id="3.30.565.10">
    <property type="entry name" value="Histidine kinase-like ATPase, C-terminal domain"/>
    <property type="match status" value="1"/>
</dbReference>
<feature type="domain" description="PAS" evidence="10">
    <location>
        <begin position="136"/>
        <end position="190"/>
    </location>
</feature>
<feature type="domain" description="Histidine kinase" evidence="9">
    <location>
        <begin position="267"/>
        <end position="470"/>
    </location>
</feature>
<keyword evidence="13" id="KW-1185">Reference proteome</keyword>
<dbReference type="NCBIfam" id="TIGR00229">
    <property type="entry name" value="sensory_box"/>
    <property type="match status" value="2"/>
</dbReference>
<dbReference type="SUPFAM" id="SSF55785">
    <property type="entry name" value="PYP-like sensor domain (PAS domain)"/>
    <property type="match status" value="2"/>
</dbReference>
<evidence type="ECO:0000256" key="4">
    <source>
        <dbReference type="ARBA" id="ARBA00022679"/>
    </source>
</evidence>
<dbReference type="InterPro" id="IPR036890">
    <property type="entry name" value="HATPase_C_sf"/>
</dbReference>
<sequence length="474" mass="53753">MTNMITYESPTIPEQVDEDDIGGWEMDYSNRKVYWTDNLYRIYGVDKSAFTPTVDNHLSFVYPDDLPYIQKQINELHQTEKPFDAEFRIKRPDGEIRTVHARGDVVYDDNRQILRVIGAVIDLTRTKLERHRLLELNALYNLLAENTQDIITYLLPDGTIEYSSPAVKNILGYSPEELRGTNHADYLHPEHSLPEHLNPNSDTVEALIRHKNGHYVWTESKFKVIRDKAGVHTHTIGVTKDITAKKQAEERINRAEKLALVGKLAAGIAHEIRNPITALRGFYQIIKEYGPKKDYDRIVMEEFSRIEKILTDLLQLARPKPSEFAAFELTPLVHDVATLLEAQARERQVRIEICHSGAGQPVWCDDSQIKQVLLNLTRNAIEAMQDGGVVRLGVCQDGGEAVLRITDQGEGISAERMVYLGQPFQTTKEQGTGLGLMLCYAIIEHHKGRIVVESCVGVGTTFEVRLPLHRKPAS</sequence>
<dbReference type="InterPro" id="IPR000014">
    <property type="entry name" value="PAS"/>
</dbReference>
<evidence type="ECO:0000256" key="6">
    <source>
        <dbReference type="ARBA" id="ARBA00022777"/>
    </source>
</evidence>
<evidence type="ECO:0000259" key="11">
    <source>
        <dbReference type="PROSITE" id="PS50113"/>
    </source>
</evidence>
<dbReference type="InterPro" id="IPR035965">
    <property type="entry name" value="PAS-like_dom_sf"/>
</dbReference>
<dbReference type="InterPro" id="IPR004358">
    <property type="entry name" value="Sig_transdc_His_kin-like_C"/>
</dbReference>
<dbReference type="Gene3D" id="1.10.287.130">
    <property type="match status" value="1"/>
</dbReference>
<dbReference type="Gene3D" id="2.10.70.100">
    <property type="match status" value="1"/>
</dbReference>
<dbReference type="EC" id="2.7.13.3" evidence="2"/>
<comment type="caution">
    <text evidence="12">The sequence shown here is derived from an EMBL/GenBank/DDBJ whole genome shotgun (WGS) entry which is preliminary data.</text>
</comment>
<keyword evidence="6" id="KW-0418">Kinase</keyword>
<dbReference type="InterPro" id="IPR013655">
    <property type="entry name" value="PAS_fold_3"/>
</dbReference>
<evidence type="ECO:0000256" key="3">
    <source>
        <dbReference type="ARBA" id="ARBA00022553"/>
    </source>
</evidence>
<dbReference type="SMART" id="SM00091">
    <property type="entry name" value="PAS"/>
    <property type="match status" value="1"/>
</dbReference>
<dbReference type="Pfam" id="PF00512">
    <property type="entry name" value="HisKA"/>
    <property type="match status" value="1"/>
</dbReference>
<evidence type="ECO:0000256" key="1">
    <source>
        <dbReference type="ARBA" id="ARBA00000085"/>
    </source>
</evidence>
<dbReference type="InterPro" id="IPR000700">
    <property type="entry name" value="PAS-assoc_C"/>
</dbReference>
<dbReference type="EMBL" id="JBHLWN010000121">
    <property type="protein sequence ID" value="MFC0216492.1"/>
    <property type="molecule type" value="Genomic_DNA"/>
</dbReference>
<evidence type="ECO:0000256" key="8">
    <source>
        <dbReference type="ARBA" id="ARBA00023012"/>
    </source>
</evidence>
<evidence type="ECO:0000256" key="5">
    <source>
        <dbReference type="ARBA" id="ARBA00022741"/>
    </source>
</evidence>
<dbReference type="PANTHER" id="PTHR43065">
    <property type="entry name" value="SENSOR HISTIDINE KINASE"/>
    <property type="match status" value="1"/>
</dbReference>
<feature type="domain" description="PAC" evidence="11">
    <location>
        <begin position="202"/>
        <end position="254"/>
    </location>
</feature>
<dbReference type="PROSITE" id="PS50109">
    <property type="entry name" value="HIS_KIN"/>
    <property type="match status" value="1"/>
</dbReference>
<keyword evidence="5" id="KW-0547">Nucleotide-binding</keyword>
<dbReference type="Gene3D" id="3.30.450.20">
    <property type="entry name" value="PAS domain"/>
    <property type="match status" value="2"/>
</dbReference>
<dbReference type="RefSeq" id="WP_377474729.1">
    <property type="nucleotide sequence ID" value="NZ_JBHLWN010000121.1"/>
</dbReference>
<comment type="catalytic activity">
    <reaction evidence="1">
        <text>ATP + protein L-histidine = ADP + protein N-phospho-L-histidine.</text>
        <dbReference type="EC" id="2.7.13.3"/>
    </reaction>
</comment>
<reference evidence="12 13" key="1">
    <citation type="submission" date="2024-09" db="EMBL/GenBank/DDBJ databases">
        <authorList>
            <person name="Sun Q."/>
            <person name="Mori K."/>
        </authorList>
    </citation>
    <scope>NUCLEOTIDE SEQUENCE [LARGE SCALE GENOMIC DNA]</scope>
    <source>
        <strain evidence="12 13">CCM 7759</strain>
    </source>
</reference>